<accession>A0ABR7IPK4</accession>
<name>A0ABR7IPK4_9CLOT</name>
<keyword evidence="3" id="KW-1185">Reference proteome</keyword>
<dbReference type="Pfam" id="PF14024">
    <property type="entry name" value="DUF4240"/>
    <property type="match status" value="1"/>
</dbReference>
<dbReference type="Proteomes" id="UP000649151">
    <property type="component" value="Unassembled WGS sequence"/>
</dbReference>
<comment type="caution">
    <text evidence="2">The sequence shown here is derived from an EMBL/GenBank/DDBJ whole genome shotgun (WGS) entry which is preliminary data.</text>
</comment>
<protein>
    <submittedName>
        <fullName evidence="2">DUF4240 domain-containing protein</fullName>
    </submittedName>
</protein>
<organism evidence="2 3">
    <name type="scientific">Clostridium facile</name>
    <dbReference type="NCBI Taxonomy" id="2763035"/>
    <lineage>
        <taxon>Bacteria</taxon>
        <taxon>Bacillati</taxon>
        <taxon>Bacillota</taxon>
        <taxon>Clostridia</taxon>
        <taxon>Eubacteriales</taxon>
        <taxon>Clostridiaceae</taxon>
        <taxon>Clostridium</taxon>
    </lineage>
</organism>
<sequence length="396" mass="46340">MERDIFWKFIDEINATVDSNDEDAVISATKKKLMELPSMRILQWIEIKDTYVKLADRNDLLAACEAVNLSHDQASFRYFCNWLVAQGKEMYFDALHNPDSLVNYSIPEGKAKFQYYGSATSEAFEEKANLEMMGNIHLNPAASPDWSDSNLTEFVPKLNQKYHLIRSLCKKLEEEYDQYQYSWLGMNRNRTQLLEQMEQICSIQIVYDNFVKNNHLYPQEYLEQMLELDHPLQKLSECYLLEKGFDIHPEMERVIGFYQCDKPLKPITILVDPEAISCSTHKEKMEILDQHLDQNMDEMIDTMNRTVIDAVIKDMDILSTMRQLYYSFKQEKELYPPEVLDHISLLRKPLSYIESPIYKMCVTRKNNPSELESILPKLFSDTPGQELDIEAGSIQI</sequence>
<dbReference type="EMBL" id="JACOQK010000001">
    <property type="protein sequence ID" value="MBC5787048.1"/>
    <property type="molecule type" value="Genomic_DNA"/>
</dbReference>
<reference evidence="2 3" key="1">
    <citation type="submission" date="2020-08" db="EMBL/GenBank/DDBJ databases">
        <title>Genome public.</title>
        <authorList>
            <person name="Liu C."/>
            <person name="Sun Q."/>
        </authorList>
    </citation>
    <scope>NUCLEOTIDE SEQUENCE [LARGE SCALE GENOMIC DNA]</scope>
    <source>
        <strain evidence="2 3">NSJ-27</strain>
    </source>
</reference>
<evidence type="ECO:0000313" key="3">
    <source>
        <dbReference type="Proteomes" id="UP000649151"/>
    </source>
</evidence>
<proteinExistence type="predicted"/>
<dbReference type="InterPro" id="IPR025334">
    <property type="entry name" value="DUF4240"/>
</dbReference>
<gene>
    <name evidence="2" type="ORF">H8Z77_03290</name>
</gene>
<dbReference type="RefSeq" id="WP_186996184.1">
    <property type="nucleotide sequence ID" value="NZ_JACOQK010000001.1"/>
</dbReference>
<evidence type="ECO:0000313" key="2">
    <source>
        <dbReference type="EMBL" id="MBC5787048.1"/>
    </source>
</evidence>
<evidence type="ECO:0000259" key="1">
    <source>
        <dbReference type="Pfam" id="PF14024"/>
    </source>
</evidence>
<feature type="domain" description="DUF4240" evidence="1">
    <location>
        <begin position="1"/>
        <end position="125"/>
    </location>
</feature>